<evidence type="ECO:0000256" key="1">
    <source>
        <dbReference type="SAM" id="MobiDB-lite"/>
    </source>
</evidence>
<dbReference type="GO" id="GO:0008240">
    <property type="term" value="F:tripeptidyl-peptidase activity"/>
    <property type="evidence" value="ECO:0007669"/>
    <property type="project" value="TreeGrafter"/>
</dbReference>
<dbReference type="SUPFAM" id="SSF52743">
    <property type="entry name" value="Subtilisin-like"/>
    <property type="match status" value="1"/>
</dbReference>
<feature type="chain" id="PRO_5018074711" description="Peptidase S53 domain-containing protein" evidence="2">
    <location>
        <begin position="22"/>
        <end position="651"/>
    </location>
</feature>
<protein>
    <recommendedName>
        <fullName evidence="3">Peptidase S53 domain-containing protein</fullName>
    </recommendedName>
</protein>
<keyword evidence="5" id="KW-1185">Reference proteome</keyword>
<dbReference type="PROSITE" id="PS51695">
    <property type="entry name" value="SEDOLISIN"/>
    <property type="match status" value="1"/>
</dbReference>
<dbReference type="CDD" id="cd04056">
    <property type="entry name" value="Peptidases_S53"/>
    <property type="match status" value="1"/>
</dbReference>
<evidence type="ECO:0000259" key="3">
    <source>
        <dbReference type="PROSITE" id="PS51695"/>
    </source>
</evidence>
<dbReference type="GO" id="GO:0004252">
    <property type="term" value="F:serine-type endopeptidase activity"/>
    <property type="evidence" value="ECO:0007669"/>
    <property type="project" value="InterPro"/>
</dbReference>
<dbReference type="InterPro" id="IPR050819">
    <property type="entry name" value="Tripeptidyl-peptidase_I"/>
</dbReference>
<evidence type="ECO:0000313" key="5">
    <source>
        <dbReference type="Proteomes" id="UP000281708"/>
    </source>
</evidence>
<organism evidence="4 5">
    <name type="scientific">Nocardioides mangrovicus</name>
    <dbReference type="NCBI Taxonomy" id="2478913"/>
    <lineage>
        <taxon>Bacteria</taxon>
        <taxon>Bacillati</taxon>
        <taxon>Actinomycetota</taxon>
        <taxon>Actinomycetes</taxon>
        <taxon>Propionibacteriales</taxon>
        <taxon>Nocardioidaceae</taxon>
        <taxon>Nocardioides</taxon>
    </lineage>
</organism>
<name>A0A3L8P8B9_9ACTN</name>
<dbReference type="GO" id="GO:0006508">
    <property type="term" value="P:proteolysis"/>
    <property type="evidence" value="ECO:0007669"/>
    <property type="project" value="InterPro"/>
</dbReference>
<sequence length="651" mass="66096">MGLLGLSATGVVIAGPSSAQAATGSATSSTTSSGTSTGTGAVTSVMVTFAAPHPHRLRALAQRRGIDRRERAARVARLLPSPAVRRHAARSLRARGFTITQQTPWSLTATASAAAVRDAFGARPTSPTASYATTPAFLGDGVDAVLPSSAAAGEVMPLNTVLSGSDFRSAYSGGTSSGQSLTGQSASSRTIATLQFSSYNTSDITNYATANGLAQPNLTRVDVGTTNTDTSGSVEVALDQESILSTAPTAKQRVYVATNSSDNWVPLLNRIRTDAASDTSIVALSISWGMCETGSRGTVNSAFATNIDNALASLSAAGVTIFAASGDSGLYCPTTGGTSVTLPASSPNVVAVGGTTLTRTGSNWLDSTWSCASAQTCLSNGGAGGGQSVLFARPTWQTNTLSGSYAAGSNRLVPDISAIGDPSTGFRVLNQGAWGTYGGTSLSAPVAASLFTDALAESSISSSTRPGDIHQALYGSYQTSRSSVFRDVTSGQIGAAADSSLPTCAGDGYDVASGLGAVQWPALIARLGQTTTDAPVATAATSCPVAATTTSTTTTSTPGPTAHVTVTVGRHRGHRARVFASWSTVARSTLGLATTRVVVTDLTSHRVLLRTSGQTGVRSVLARVGHRLRVVVTPRDVAGKGTSVSTTRRVR</sequence>
<dbReference type="AlphaFoldDB" id="A0A3L8P8B9"/>
<comment type="caution">
    <text evidence="4">The sequence shown here is derived from an EMBL/GenBank/DDBJ whole genome shotgun (WGS) entry which is preliminary data.</text>
</comment>
<dbReference type="Proteomes" id="UP000281708">
    <property type="component" value="Unassembled WGS sequence"/>
</dbReference>
<dbReference type="PANTHER" id="PTHR14218">
    <property type="entry name" value="PROTEASE S8 TRIPEPTIDYL PEPTIDASE I CLN2"/>
    <property type="match status" value="1"/>
</dbReference>
<feature type="region of interest" description="Disordered" evidence="1">
    <location>
        <begin position="17"/>
        <end position="37"/>
    </location>
</feature>
<dbReference type="InterPro" id="IPR036852">
    <property type="entry name" value="Peptidase_S8/S53_dom_sf"/>
</dbReference>
<dbReference type="InterPro" id="IPR030400">
    <property type="entry name" value="Sedolisin_dom"/>
</dbReference>
<feature type="domain" description="Peptidase S53" evidence="3">
    <location>
        <begin position="161"/>
        <end position="530"/>
    </location>
</feature>
<dbReference type="PANTHER" id="PTHR14218:SF15">
    <property type="entry name" value="TRIPEPTIDYL-PEPTIDASE 1"/>
    <property type="match status" value="1"/>
</dbReference>
<keyword evidence="2" id="KW-0732">Signal</keyword>
<gene>
    <name evidence="4" type="ORF">D9V37_04125</name>
</gene>
<reference evidence="4 5" key="1">
    <citation type="submission" date="2018-10" db="EMBL/GenBank/DDBJ databases">
        <title>Marmoricola sp. 4Q3S-7 whole genome shotgun sequence.</title>
        <authorList>
            <person name="Li F."/>
        </authorList>
    </citation>
    <scope>NUCLEOTIDE SEQUENCE [LARGE SCALE GENOMIC DNA]</scope>
    <source>
        <strain evidence="4 5">4Q3S-7</strain>
    </source>
</reference>
<proteinExistence type="predicted"/>
<evidence type="ECO:0000313" key="4">
    <source>
        <dbReference type="EMBL" id="RLV51113.1"/>
    </source>
</evidence>
<dbReference type="EMBL" id="RDBE01000001">
    <property type="protein sequence ID" value="RLV51113.1"/>
    <property type="molecule type" value="Genomic_DNA"/>
</dbReference>
<evidence type="ECO:0000256" key="2">
    <source>
        <dbReference type="SAM" id="SignalP"/>
    </source>
</evidence>
<feature type="signal peptide" evidence="2">
    <location>
        <begin position="1"/>
        <end position="21"/>
    </location>
</feature>
<dbReference type="Gene3D" id="3.40.50.200">
    <property type="entry name" value="Peptidase S8/S53 domain"/>
    <property type="match status" value="1"/>
</dbReference>
<accession>A0A3L8P8B9</accession>